<gene>
    <name evidence="1" type="ORF">GO620_002410</name>
</gene>
<dbReference type="KEGG" id="mgik:GO620_002410"/>
<accession>A0A6I4HUB0</accession>
<sequence>MKKIIVAVLALIVSAAAFCKSKTLQRDSSTNALVFKPDTILHLAPKKAGQLFAVLNLSAEAIAHTTSKNINVEQANQALQLIADIQKYIKEWADKINTQRSSLPTTQ</sequence>
<keyword evidence="2" id="KW-1185">Reference proteome</keyword>
<dbReference type="RefSeq" id="WP_157522429.1">
    <property type="nucleotide sequence ID" value="NZ_CP066775.1"/>
</dbReference>
<dbReference type="AlphaFoldDB" id="A0A6I4HUB0"/>
<evidence type="ECO:0000313" key="2">
    <source>
        <dbReference type="Proteomes" id="UP000429232"/>
    </source>
</evidence>
<proteinExistence type="predicted"/>
<protein>
    <submittedName>
        <fullName evidence="1">Uncharacterized protein</fullName>
    </submittedName>
</protein>
<name>A0A6I4HUB0_9SPHI</name>
<dbReference type="Proteomes" id="UP000429232">
    <property type="component" value="Chromosome"/>
</dbReference>
<organism evidence="1 2">
    <name type="scientific">Mucilaginibacter ginkgonis</name>
    <dbReference type="NCBI Taxonomy" id="2682091"/>
    <lineage>
        <taxon>Bacteria</taxon>
        <taxon>Pseudomonadati</taxon>
        <taxon>Bacteroidota</taxon>
        <taxon>Sphingobacteriia</taxon>
        <taxon>Sphingobacteriales</taxon>
        <taxon>Sphingobacteriaceae</taxon>
        <taxon>Mucilaginibacter</taxon>
    </lineage>
</organism>
<evidence type="ECO:0000313" key="1">
    <source>
        <dbReference type="EMBL" id="QQL50327.1"/>
    </source>
</evidence>
<reference evidence="1 2" key="1">
    <citation type="submission" date="2020-12" db="EMBL/GenBank/DDBJ databases">
        <title>HMF7856_wgs.fasta genome submission.</title>
        <authorList>
            <person name="Kang H."/>
            <person name="Kim H."/>
            <person name="Joh K."/>
        </authorList>
    </citation>
    <scope>NUCLEOTIDE SEQUENCE [LARGE SCALE GENOMIC DNA]</scope>
    <source>
        <strain evidence="1 2">HMF7856</strain>
    </source>
</reference>
<dbReference type="EMBL" id="CP066775">
    <property type="protein sequence ID" value="QQL50327.1"/>
    <property type="molecule type" value="Genomic_DNA"/>
</dbReference>